<evidence type="ECO:0000256" key="4">
    <source>
        <dbReference type="ARBA" id="ARBA00023163"/>
    </source>
</evidence>
<evidence type="ECO:0000313" key="10">
    <source>
        <dbReference type="Proteomes" id="UP000017836"/>
    </source>
</evidence>
<feature type="region of interest" description="Disordered" evidence="7">
    <location>
        <begin position="171"/>
        <end position="197"/>
    </location>
</feature>
<dbReference type="GO" id="GO:0045892">
    <property type="term" value="P:negative regulation of DNA-templated transcription"/>
    <property type="evidence" value="ECO:0007669"/>
    <property type="project" value="UniProtKB-UniRule"/>
</dbReference>
<dbReference type="InterPro" id="IPR038933">
    <property type="entry name" value="Ovate"/>
</dbReference>
<evidence type="ECO:0000256" key="2">
    <source>
        <dbReference type="ARBA" id="ARBA00022491"/>
    </source>
</evidence>
<comment type="function">
    <text evidence="6">Transcriptional repressor that regulates multiple aspects of plant growth and development.</text>
</comment>
<dbReference type="PANTHER" id="PTHR33057:SF224">
    <property type="entry name" value="TRANSCRIPTION REPRESSOR"/>
    <property type="match status" value="1"/>
</dbReference>
<sequence>MESRLKQRISRMLQAPFQSCRSSSSSSSSSKSKKDPLDMVQSPVFYPSRLFFKNKNNLINTRPRTRTRTTMASNPVFFRPSPSSEREGRECPPVTPISPRTSYYETKTQYHRNKELQRYDHFCSNNYRRSTSSSATGWFSSEEEVERERREREEEVERLFWSKSYSSHSSELELMSGKQRRRRGERKQRKKREKASKSMVVEEVRVEKKVRESVAVVKRSKDPYSDFRASMLEMILHKQIFGAEDLKHLLHCFLSLNSSHHHHVIIQVFTEICQALFCDTSFCTP</sequence>
<dbReference type="GO" id="GO:0005634">
    <property type="term" value="C:nucleus"/>
    <property type="evidence" value="ECO:0007669"/>
    <property type="project" value="UniProtKB-SubCell"/>
</dbReference>
<feature type="compositionally biased region" description="Basic residues" evidence="7">
    <location>
        <begin position="178"/>
        <end position="194"/>
    </location>
</feature>
<evidence type="ECO:0000256" key="1">
    <source>
        <dbReference type="ARBA" id="ARBA00004123"/>
    </source>
</evidence>
<dbReference type="KEGG" id="atr:18426572"/>
<evidence type="ECO:0000256" key="5">
    <source>
        <dbReference type="ARBA" id="ARBA00023242"/>
    </source>
</evidence>
<dbReference type="InterPro" id="IPR006458">
    <property type="entry name" value="Ovate_C"/>
</dbReference>
<keyword evidence="5 6" id="KW-0539">Nucleus</keyword>
<evidence type="ECO:0000256" key="6">
    <source>
        <dbReference type="RuleBase" id="RU367028"/>
    </source>
</evidence>
<dbReference type="EMBL" id="KI395307">
    <property type="protein sequence ID" value="ERM98562.1"/>
    <property type="molecule type" value="Genomic_DNA"/>
</dbReference>
<name>W1NRQ2_AMBTC</name>
<evidence type="ECO:0000256" key="3">
    <source>
        <dbReference type="ARBA" id="ARBA00023015"/>
    </source>
</evidence>
<feature type="region of interest" description="Disordered" evidence="7">
    <location>
        <begin position="74"/>
        <end position="100"/>
    </location>
</feature>
<keyword evidence="4 6" id="KW-0804">Transcription</keyword>
<dbReference type="Gramene" id="ERM98562">
    <property type="protein sequence ID" value="ERM98562"/>
    <property type="gene ID" value="AMTR_s00109p00026640"/>
</dbReference>
<protein>
    <recommendedName>
        <fullName evidence="6">Transcription repressor</fullName>
    </recommendedName>
    <alternativeName>
        <fullName evidence="6">Ovate family protein</fullName>
    </alternativeName>
</protein>
<keyword evidence="2 6" id="KW-0678">Repressor</keyword>
<evidence type="ECO:0000259" key="8">
    <source>
        <dbReference type="PROSITE" id="PS51754"/>
    </source>
</evidence>
<gene>
    <name evidence="9" type="ORF">AMTR_s00109p00026640</name>
</gene>
<dbReference type="OMA" id="NRFRCME"/>
<dbReference type="eggNOG" id="ENOG502QSY1">
    <property type="taxonomic scope" value="Eukaryota"/>
</dbReference>
<feature type="domain" description="OVATE" evidence="8">
    <location>
        <begin position="216"/>
        <end position="275"/>
    </location>
</feature>
<dbReference type="PANTHER" id="PTHR33057">
    <property type="entry name" value="TRANSCRIPTION REPRESSOR OFP7-RELATED"/>
    <property type="match status" value="1"/>
</dbReference>
<proteinExistence type="predicted"/>
<evidence type="ECO:0000256" key="7">
    <source>
        <dbReference type="SAM" id="MobiDB-lite"/>
    </source>
</evidence>
<dbReference type="NCBIfam" id="TIGR01568">
    <property type="entry name" value="A_thal_3678"/>
    <property type="match status" value="1"/>
</dbReference>
<accession>W1NRQ2</accession>
<dbReference type="AlphaFoldDB" id="W1NRQ2"/>
<dbReference type="HOGENOM" id="CLU_800257_0_0_1"/>
<keyword evidence="3 6" id="KW-0805">Transcription regulation</keyword>
<keyword evidence="10" id="KW-1185">Reference proteome</keyword>
<dbReference type="PROSITE" id="PS51754">
    <property type="entry name" value="OVATE"/>
    <property type="match status" value="1"/>
</dbReference>
<dbReference type="Proteomes" id="UP000017836">
    <property type="component" value="Unassembled WGS sequence"/>
</dbReference>
<dbReference type="OrthoDB" id="1928390at2759"/>
<evidence type="ECO:0000313" key="9">
    <source>
        <dbReference type="EMBL" id="ERM98562.1"/>
    </source>
</evidence>
<comment type="subcellular location">
    <subcellularLocation>
        <location evidence="1 6">Nucleus</location>
    </subcellularLocation>
</comment>
<reference evidence="10" key="1">
    <citation type="journal article" date="2013" name="Science">
        <title>The Amborella genome and the evolution of flowering plants.</title>
        <authorList>
            <consortium name="Amborella Genome Project"/>
        </authorList>
    </citation>
    <scope>NUCLEOTIDE SEQUENCE [LARGE SCALE GENOMIC DNA]</scope>
</reference>
<feature type="region of interest" description="Disordered" evidence="7">
    <location>
        <begin position="1"/>
        <end position="39"/>
    </location>
</feature>
<organism evidence="9 10">
    <name type="scientific">Amborella trichopoda</name>
    <dbReference type="NCBI Taxonomy" id="13333"/>
    <lineage>
        <taxon>Eukaryota</taxon>
        <taxon>Viridiplantae</taxon>
        <taxon>Streptophyta</taxon>
        <taxon>Embryophyta</taxon>
        <taxon>Tracheophyta</taxon>
        <taxon>Spermatophyta</taxon>
        <taxon>Magnoliopsida</taxon>
        <taxon>Amborellales</taxon>
        <taxon>Amborellaceae</taxon>
        <taxon>Amborella</taxon>
    </lineage>
</organism>
<dbReference type="Pfam" id="PF04844">
    <property type="entry name" value="Ovate"/>
    <property type="match status" value="1"/>
</dbReference>